<accession>A0A0F9SEG1</accession>
<feature type="transmembrane region" description="Helical" evidence="1">
    <location>
        <begin position="870"/>
        <end position="889"/>
    </location>
</feature>
<dbReference type="InterPro" id="IPR029062">
    <property type="entry name" value="Class_I_gatase-like"/>
</dbReference>
<organism evidence="2">
    <name type="scientific">marine sediment metagenome</name>
    <dbReference type="NCBI Taxonomy" id="412755"/>
    <lineage>
        <taxon>unclassified sequences</taxon>
        <taxon>metagenomes</taxon>
        <taxon>ecological metagenomes</taxon>
    </lineage>
</organism>
<keyword evidence="1" id="KW-1133">Transmembrane helix</keyword>
<reference evidence="2" key="1">
    <citation type="journal article" date="2015" name="Nature">
        <title>Complex archaea that bridge the gap between prokaryotes and eukaryotes.</title>
        <authorList>
            <person name="Spang A."/>
            <person name="Saw J.H."/>
            <person name="Jorgensen S.L."/>
            <person name="Zaremba-Niedzwiedzka K."/>
            <person name="Martijn J."/>
            <person name="Lind A.E."/>
            <person name="van Eijk R."/>
            <person name="Schleper C."/>
            <person name="Guy L."/>
            <person name="Ettema T.J."/>
        </authorList>
    </citation>
    <scope>NUCLEOTIDE SEQUENCE</scope>
</reference>
<name>A0A0F9SEG1_9ZZZZ</name>
<comment type="caution">
    <text evidence="2">The sequence shown here is derived from an EMBL/GenBank/DDBJ whole genome shotgun (WGS) entry which is preliminary data.</text>
</comment>
<keyword evidence="1" id="KW-0812">Transmembrane</keyword>
<dbReference type="Gene3D" id="2.60.40.10">
    <property type="entry name" value="Immunoglobulins"/>
    <property type="match status" value="3"/>
</dbReference>
<sequence length="1146" mass="127009">MWYFIQGSSVNRTFSGNEAFNQTDWSAIANGSLTMITFYANDSLGNEASQSVSIYVDKLGPSITINSPSDNDIFNATAPVFDVSITDGNLDTMWYNIAGSGKNRTFSGNEAFNQTDWTGITNGTVTIITFYANDSLGNEASQSVSIYVDKLAPSITINSPSDNDIFNATAPLFDVSITDGNFDSMWYFIEGSSVNRTFSGNEAFNQTDWSAIANGSLTMITFYANDSLGNVASQSVSIYVDKLGPSITINSPSDNDIFNATAPVFDVSITDGNLDSMWYFIEGSSVNRTFSGNEAFNQTDWDGIANGTLTTITFYANDSLGNEASQSISIYVDKLGPSITINSPSNNDIFNATAPVFDVSITDGNLDTMWYYIEGSLVNRTFSGNEAFNQTDWDGITNGTLTMITFYANDSLGNEASQSVSIYVGNTGPSITINSPIENAAFNVIAPFFNVTIYAVNFNVSWYTIDGGTTNTTFIGNNTLIQIDQLNWTNHPGVSVTLIFYVNDTFGNIGTAQISIIKDTVDPLIANEENDGPVLVNTGLLSITCNVTDNNALSATDPVQIQIWSPSDTLLLDWTSMTSYGVSGYRYIWPVGANLVGTGYYYRIRANDSLNNVIITINYTFNILAPIVPPVGDLVDPIITNIMDDGAILVNSGSLSITCNVTDNSALSEIDPVQIQIRDPSDSLILDWTSMNSYGTTGNRYIWDVGTSPIGTGYYYRIRANDSSNNVVITSNNYFDIVIGIMSYKIINLTQFDQPIILNGTIYEVYLGENITICLTLLDFHTNEIITGAFGNLTFNNKSFTYSDVNNDGLYFWEINTNQLSVGRYNLSITFSDINHQQITIELIFDMNKSEGNGTGGDGDDKGSTLQLNLNFPFFIFFGVFAVIVIIVMKKKLTQNTRALIIKRNSDDVVGFLSEILGKYHILYDIIDFSKKIEVPKINNYDLIVVLDCPDIVKDFSKIPYLFRNFNNKINNLLVRVRQCVKLALEKKIPVYGICRGVQILADAYEDEIYDSPINEVGFKNDSNSYRIELTEKGLENALFKDINGNFIIVELYCENSKLTDYMSLIGTGEYGQNQIIKLGEFSYGFESHFKLTDDMLFNILNYAPKLEGHENKFILIDFEDVEKNYIERGKQTFTNYLKMVHIIDQ</sequence>
<dbReference type="Gene3D" id="3.40.50.880">
    <property type="match status" value="1"/>
</dbReference>
<evidence type="ECO:0000313" key="2">
    <source>
        <dbReference type="EMBL" id="KKN35371.1"/>
    </source>
</evidence>
<dbReference type="InterPro" id="IPR013783">
    <property type="entry name" value="Ig-like_fold"/>
</dbReference>
<dbReference type="SUPFAM" id="SSF52317">
    <property type="entry name" value="Class I glutamine amidotransferase-like"/>
    <property type="match status" value="1"/>
</dbReference>
<feature type="non-terminal residue" evidence="2">
    <location>
        <position position="1"/>
    </location>
</feature>
<dbReference type="EMBL" id="LAZR01002042">
    <property type="protein sequence ID" value="KKN35371.1"/>
    <property type="molecule type" value="Genomic_DNA"/>
</dbReference>
<dbReference type="PROSITE" id="PS51273">
    <property type="entry name" value="GATASE_TYPE_1"/>
    <property type="match status" value="1"/>
</dbReference>
<keyword evidence="1" id="KW-0472">Membrane</keyword>
<protein>
    <submittedName>
        <fullName evidence="2">Uncharacterized protein</fullName>
    </submittedName>
</protein>
<evidence type="ECO:0000256" key="1">
    <source>
        <dbReference type="SAM" id="Phobius"/>
    </source>
</evidence>
<dbReference type="AlphaFoldDB" id="A0A0F9SEG1"/>
<proteinExistence type="predicted"/>
<gene>
    <name evidence="2" type="ORF">LCGC14_0784240</name>
</gene>